<organism evidence="1 2">
    <name type="scientific">Obba rivulosa</name>
    <dbReference type="NCBI Taxonomy" id="1052685"/>
    <lineage>
        <taxon>Eukaryota</taxon>
        <taxon>Fungi</taxon>
        <taxon>Dikarya</taxon>
        <taxon>Basidiomycota</taxon>
        <taxon>Agaricomycotina</taxon>
        <taxon>Agaricomycetes</taxon>
        <taxon>Polyporales</taxon>
        <taxon>Gelatoporiaceae</taxon>
        <taxon>Obba</taxon>
    </lineage>
</organism>
<dbReference type="EMBL" id="KV722475">
    <property type="protein sequence ID" value="OCH87714.1"/>
    <property type="molecule type" value="Genomic_DNA"/>
</dbReference>
<reference evidence="1 2" key="1">
    <citation type="submission" date="2016-07" db="EMBL/GenBank/DDBJ databases">
        <title>Draft genome of the white-rot fungus Obba rivulosa 3A-2.</title>
        <authorList>
            <consortium name="DOE Joint Genome Institute"/>
            <person name="Miettinen O."/>
            <person name="Riley R."/>
            <person name="Acob R."/>
            <person name="Barry K."/>
            <person name="Cullen D."/>
            <person name="De Vries R."/>
            <person name="Hainaut M."/>
            <person name="Hatakka A."/>
            <person name="Henrissat B."/>
            <person name="Hilden K."/>
            <person name="Kuo R."/>
            <person name="Labutti K."/>
            <person name="Lipzen A."/>
            <person name="Makela M.R."/>
            <person name="Sandor L."/>
            <person name="Spatafora J.W."/>
            <person name="Grigoriev I.V."/>
            <person name="Hibbett D.S."/>
        </authorList>
    </citation>
    <scope>NUCLEOTIDE SEQUENCE [LARGE SCALE GENOMIC DNA]</scope>
    <source>
        <strain evidence="1 2">3A-2</strain>
    </source>
</reference>
<sequence length="261" mass="28935">MLPVVIRNTGCLHLVGRMTRFAPDVLSFTCPVSPIVTPIYLNMTVSYPVSATSPGPGLRDMCCIHHAIPCSQSSIHLSLHPHQFMSRSLHSAGRAMCPFSATSTSRYTSIIPLSVSSTVQTHGCSSLFFCSIRSLAHLFLSLVIASRNDSLLFRYDSPGILPMHLHGIFLVWRSLSMRIVLRTQPMMWGRARPKVPSSSLGRLRIRNDSAVSCLPLNRAASDNRVRECPFPLLLSRYVRLTNQQAPRSLARASVLSRQRPA</sequence>
<gene>
    <name evidence="1" type="ORF">OBBRIDRAFT_135213</name>
</gene>
<protein>
    <submittedName>
        <fullName evidence="1">Uncharacterized protein</fullName>
    </submittedName>
</protein>
<dbReference type="Proteomes" id="UP000250043">
    <property type="component" value="Unassembled WGS sequence"/>
</dbReference>
<evidence type="ECO:0000313" key="2">
    <source>
        <dbReference type="Proteomes" id="UP000250043"/>
    </source>
</evidence>
<keyword evidence="2" id="KW-1185">Reference proteome</keyword>
<proteinExistence type="predicted"/>
<accession>A0A8E2DJC5</accession>
<name>A0A8E2DJC5_9APHY</name>
<evidence type="ECO:0000313" key="1">
    <source>
        <dbReference type="EMBL" id="OCH87714.1"/>
    </source>
</evidence>
<dbReference type="AlphaFoldDB" id="A0A8E2DJC5"/>